<feature type="compositionally biased region" description="Polar residues" evidence="1">
    <location>
        <begin position="136"/>
        <end position="145"/>
    </location>
</feature>
<dbReference type="Proteomes" id="UP000663877">
    <property type="component" value="Unassembled WGS sequence"/>
</dbReference>
<evidence type="ECO:0000313" key="3">
    <source>
        <dbReference type="EMBL" id="CAF0828829.1"/>
    </source>
</evidence>
<feature type="compositionally biased region" description="Basic residues" evidence="1">
    <location>
        <begin position="73"/>
        <end position="82"/>
    </location>
</feature>
<feature type="compositionally biased region" description="Low complexity" evidence="1">
    <location>
        <begin position="182"/>
        <end position="200"/>
    </location>
</feature>
<feature type="compositionally biased region" description="Basic and acidic residues" evidence="1">
    <location>
        <begin position="301"/>
        <end position="313"/>
    </location>
</feature>
<dbReference type="Proteomes" id="UP000663832">
    <property type="component" value="Unassembled WGS sequence"/>
</dbReference>
<feature type="compositionally biased region" description="Polar residues" evidence="1">
    <location>
        <begin position="254"/>
        <end position="265"/>
    </location>
</feature>
<sequence>MVQLFGRCLPLICLSRKKRQSLPICEQQTAGTKHHQEEINKLFVRRVESIRVTQQGAVYKRIPVQTVNERSQQHKKSSKKSKKEILNNNKNEKIIKPDDTEFDCETHISDRQSKQKNRVKSKKKSIPSSIKQKSIENNNTPSESRTPLEKLFNKTTKLKEPSPTPSSIIDIPEEEDHHHDTASTISSSSSSTTSEWSTTTYPDSHSSEKSNDLIVNSIQRRQSMPLSNSTNRNDDNKHRSCVESFYLGREHVRQSTSPPSLSQTKIQEESNKNKRNVSAKSKQVLQNVRKMMKDQTIQEQHFNDTRQRESVRL</sequence>
<accession>A0A813RCI4</accession>
<organism evidence="2 4">
    <name type="scientific">Adineta steineri</name>
    <dbReference type="NCBI Taxonomy" id="433720"/>
    <lineage>
        <taxon>Eukaryota</taxon>
        <taxon>Metazoa</taxon>
        <taxon>Spiralia</taxon>
        <taxon>Gnathifera</taxon>
        <taxon>Rotifera</taxon>
        <taxon>Eurotatoria</taxon>
        <taxon>Bdelloidea</taxon>
        <taxon>Adinetida</taxon>
        <taxon>Adinetidae</taxon>
        <taxon>Adineta</taxon>
    </lineage>
</organism>
<feature type="compositionally biased region" description="Polar residues" evidence="1">
    <location>
        <begin position="219"/>
        <end position="231"/>
    </location>
</feature>
<keyword evidence="4" id="KW-1185">Reference proteome</keyword>
<evidence type="ECO:0000313" key="2">
    <source>
        <dbReference type="EMBL" id="CAF0779060.1"/>
    </source>
</evidence>
<dbReference type="EMBL" id="CAJNOI010000019">
    <property type="protein sequence ID" value="CAF0828829.1"/>
    <property type="molecule type" value="Genomic_DNA"/>
</dbReference>
<feature type="region of interest" description="Disordered" evidence="1">
    <location>
        <begin position="293"/>
        <end position="313"/>
    </location>
</feature>
<feature type="region of interest" description="Disordered" evidence="1">
    <location>
        <begin position="67"/>
        <end position="92"/>
    </location>
</feature>
<gene>
    <name evidence="3" type="ORF">BJG266_LOCUS6674</name>
    <name evidence="2" type="ORF">QVE165_LOCUS3049</name>
</gene>
<comment type="caution">
    <text evidence="2">The sequence shown here is derived from an EMBL/GenBank/DDBJ whole genome shotgun (WGS) entry which is preliminary data.</text>
</comment>
<feature type="region of interest" description="Disordered" evidence="1">
    <location>
        <begin position="107"/>
        <end position="148"/>
    </location>
</feature>
<dbReference type="EMBL" id="CAJNOM010000010">
    <property type="protein sequence ID" value="CAF0779060.1"/>
    <property type="molecule type" value="Genomic_DNA"/>
</dbReference>
<feature type="region of interest" description="Disordered" evidence="1">
    <location>
        <begin position="249"/>
        <end position="281"/>
    </location>
</feature>
<protein>
    <submittedName>
        <fullName evidence="2">Uncharacterized protein</fullName>
    </submittedName>
</protein>
<feature type="region of interest" description="Disordered" evidence="1">
    <location>
        <begin position="176"/>
        <end position="210"/>
    </location>
</feature>
<feature type="region of interest" description="Disordered" evidence="1">
    <location>
        <begin position="219"/>
        <end position="238"/>
    </location>
</feature>
<evidence type="ECO:0000313" key="4">
    <source>
        <dbReference type="Proteomes" id="UP000663832"/>
    </source>
</evidence>
<name>A0A813RCI4_9BILA</name>
<proteinExistence type="predicted"/>
<evidence type="ECO:0000256" key="1">
    <source>
        <dbReference type="SAM" id="MobiDB-lite"/>
    </source>
</evidence>
<dbReference type="AlphaFoldDB" id="A0A813RCI4"/>
<dbReference type="OrthoDB" id="10046625at2759"/>
<reference evidence="2" key="1">
    <citation type="submission" date="2021-02" db="EMBL/GenBank/DDBJ databases">
        <authorList>
            <person name="Nowell W R."/>
        </authorList>
    </citation>
    <scope>NUCLEOTIDE SEQUENCE</scope>
</reference>
<feature type="compositionally biased region" description="Basic residues" evidence="1">
    <location>
        <begin position="114"/>
        <end position="125"/>
    </location>
</feature>